<evidence type="ECO:0000256" key="4">
    <source>
        <dbReference type="ARBA" id="ARBA00022598"/>
    </source>
</evidence>
<keyword evidence="13" id="KW-1185">Reference proteome</keyword>
<dbReference type="InterPro" id="IPR033730">
    <property type="entry name" value="ProRS_core_prok"/>
</dbReference>
<protein>
    <recommendedName>
        <fullName evidence="10">Proline--tRNA ligase</fullName>
        <ecNumber evidence="10">6.1.1.15</ecNumber>
    </recommendedName>
    <alternativeName>
        <fullName evidence="10">Prolyl-tRNA synthetase</fullName>
        <shortName evidence="10">ProRS</shortName>
    </alternativeName>
</protein>
<dbReference type="NCBIfam" id="NF006625">
    <property type="entry name" value="PRK09194.1"/>
    <property type="match status" value="1"/>
</dbReference>
<dbReference type="PROSITE" id="PS50862">
    <property type="entry name" value="AA_TRNA_LIGASE_II"/>
    <property type="match status" value="1"/>
</dbReference>
<dbReference type="InterPro" id="IPR004154">
    <property type="entry name" value="Anticodon-bd"/>
</dbReference>
<name>D2C612_THEP2</name>
<evidence type="ECO:0000259" key="11">
    <source>
        <dbReference type="PROSITE" id="PS50862"/>
    </source>
</evidence>
<evidence type="ECO:0000256" key="3">
    <source>
        <dbReference type="ARBA" id="ARBA00022490"/>
    </source>
</evidence>
<dbReference type="Gene3D" id="3.30.930.10">
    <property type="entry name" value="Bira Bifunctional Protein, Domain 2"/>
    <property type="match status" value="2"/>
</dbReference>
<dbReference type="KEGG" id="tnp:Tnap_0294"/>
<dbReference type="InterPro" id="IPR044140">
    <property type="entry name" value="ProRS_anticodon_short"/>
</dbReference>
<dbReference type="CDD" id="cd04334">
    <property type="entry name" value="ProRS-INS"/>
    <property type="match status" value="1"/>
</dbReference>
<comment type="function">
    <text evidence="10">Catalyzes the attachment of proline to tRNA(Pro) in a two-step reaction: proline is first activated by ATP to form Pro-AMP and then transferred to the acceptor end of tRNA(Pro). As ProRS can inadvertently accommodate and process non-cognate amino acids such as alanine and cysteine, to avoid such errors it has two additional distinct editing activities against alanine. One activity is designated as 'pretransfer' editing and involves the tRNA(Pro)-independent hydrolysis of activated Ala-AMP. The other activity is designated 'posttransfer' editing and involves deacylation of mischarged Ala-tRNA(Pro). The misacylated Cys-tRNA(Pro) is not edited by ProRS.</text>
</comment>
<dbReference type="InterPro" id="IPR006195">
    <property type="entry name" value="aa-tRNA-synth_II"/>
</dbReference>
<dbReference type="InterPro" id="IPR004500">
    <property type="entry name" value="Pro-tRNA-synth_IIa_bac-type"/>
</dbReference>
<reference evidence="12 13" key="1">
    <citation type="submission" date="2009-12" db="EMBL/GenBank/DDBJ databases">
        <title>Complete sequence of Thermotoga petrophila RKU-1.</title>
        <authorList>
            <consortium name="US DOE Joint Genome Institute"/>
            <person name="Lucas S."/>
            <person name="Copeland A."/>
            <person name="Lapidus A."/>
            <person name="Glavina del Rio T."/>
            <person name="Dalin E."/>
            <person name="Tice H."/>
            <person name="Bruce D."/>
            <person name="Goodwin L."/>
            <person name="Pitluck S."/>
            <person name="Munk A.C."/>
            <person name="Brettin T."/>
            <person name="Detter J.C."/>
            <person name="Han C."/>
            <person name="Tapia R."/>
            <person name="Larimer F."/>
            <person name="Land M."/>
            <person name="Hauser L."/>
            <person name="Kyrpides N."/>
            <person name="Mikhailova N."/>
            <person name="Nelson K.E."/>
            <person name="Gogarten J.P."/>
            <person name="Noll K.M."/>
        </authorList>
    </citation>
    <scope>NUCLEOTIDE SEQUENCE [LARGE SCALE GENOMIC DNA]</scope>
    <source>
        <strain evidence="13">ATCC BAA-489 / DSM 13996 / JCM 10882 / RKU-10</strain>
    </source>
</reference>
<evidence type="ECO:0000313" key="13">
    <source>
        <dbReference type="Proteomes" id="UP000000940"/>
    </source>
</evidence>
<dbReference type="Gene3D" id="3.40.50.800">
    <property type="entry name" value="Anticodon-binding domain"/>
    <property type="match status" value="1"/>
</dbReference>
<evidence type="ECO:0000256" key="6">
    <source>
        <dbReference type="ARBA" id="ARBA00022840"/>
    </source>
</evidence>
<feature type="domain" description="Aminoacyl-transfer RNA synthetases class-II family profile" evidence="11">
    <location>
        <begin position="33"/>
        <end position="463"/>
    </location>
</feature>
<comment type="subunit">
    <text evidence="2 10">Homodimer.</text>
</comment>
<dbReference type="InterPro" id="IPR050062">
    <property type="entry name" value="Pro-tRNA_synthetase"/>
</dbReference>
<dbReference type="AlphaFoldDB" id="D2C612"/>
<comment type="catalytic activity">
    <reaction evidence="9 10">
        <text>tRNA(Pro) + L-proline + ATP = L-prolyl-tRNA(Pro) + AMP + diphosphate</text>
        <dbReference type="Rhea" id="RHEA:14305"/>
        <dbReference type="Rhea" id="RHEA-COMP:9700"/>
        <dbReference type="Rhea" id="RHEA-COMP:9702"/>
        <dbReference type="ChEBI" id="CHEBI:30616"/>
        <dbReference type="ChEBI" id="CHEBI:33019"/>
        <dbReference type="ChEBI" id="CHEBI:60039"/>
        <dbReference type="ChEBI" id="CHEBI:78442"/>
        <dbReference type="ChEBI" id="CHEBI:78532"/>
        <dbReference type="ChEBI" id="CHEBI:456215"/>
        <dbReference type="EC" id="6.1.1.15"/>
    </reaction>
</comment>
<keyword evidence="8 10" id="KW-0030">Aminoacyl-tRNA synthetase</keyword>
<dbReference type="GO" id="GO:0005524">
    <property type="term" value="F:ATP binding"/>
    <property type="evidence" value="ECO:0007669"/>
    <property type="project" value="UniProtKB-UniRule"/>
</dbReference>
<keyword evidence="4 10" id="KW-0436">Ligase</keyword>
<dbReference type="GO" id="GO:0002161">
    <property type="term" value="F:aminoacyl-tRNA deacylase activity"/>
    <property type="evidence" value="ECO:0007669"/>
    <property type="project" value="InterPro"/>
</dbReference>
<keyword evidence="6 10" id="KW-0067">ATP-binding</keyword>
<dbReference type="Pfam" id="PF03129">
    <property type="entry name" value="HGTP_anticodon"/>
    <property type="match status" value="1"/>
</dbReference>
<evidence type="ECO:0000256" key="8">
    <source>
        <dbReference type="ARBA" id="ARBA00023146"/>
    </source>
</evidence>
<gene>
    <name evidence="10" type="primary">proS</name>
    <name evidence="12" type="ordered locus">Tnap_0294</name>
</gene>
<dbReference type="EC" id="6.1.1.15" evidence="10"/>
<dbReference type="FunFam" id="3.30.930.10:FF:000088">
    <property type="entry name" value="Proline--tRNA ligase"/>
    <property type="match status" value="1"/>
</dbReference>
<dbReference type="PRINTS" id="PR01046">
    <property type="entry name" value="TRNASYNTHPRO"/>
</dbReference>
<dbReference type="Pfam" id="PF00587">
    <property type="entry name" value="tRNA-synt_2b"/>
    <property type="match status" value="1"/>
</dbReference>
<dbReference type="RefSeq" id="WP_012895907.1">
    <property type="nucleotide sequence ID" value="NC_013642.1"/>
</dbReference>
<evidence type="ECO:0000256" key="7">
    <source>
        <dbReference type="ARBA" id="ARBA00022917"/>
    </source>
</evidence>
<evidence type="ECO:0000313" key="12">
    <source>
        <dbReference type="EMBL" id="ADA66398.1"/>
    </source>
</evidence>
<evidence type="ECO:0000256" key="5">
    <source>
        <dbReference type="ARBA" id="ARBA00022741"/>
    </source>
</evidence>
<dbReference type="Pfam" id="PF04073">
    <property type="entry name" value="tRNA_edit"/>
    <property type="match status" value="1"/>
</dbReference>
<keyword evidence="5 10" id="KW-0547">Nucleotide-binding</keyword>
<comment type="domain">
    <text evidence="10">Consists of three domains: the N-terminal catalytic domain, the editing domain and the C-terminal anticodon-binding domain.</text>
</comment>
<dbReference type="CDD" id="cd00861">
    <property type="entry name" value="ProRS_anticodon_short"/>
    <property type="match status" value="1"/>
</dbReference>
<dbReference type="InterPro" id="IPR036754">
    <property type="entry name" value="YbaK/aa-tRNA-synt-asso_dom_sf"/>
</dbReference>
<dbReference type="GO" id="GO:0005829">
    <property type="term" value="C:cytosol"/>
    <property type="evidence" value="ECO:0007669"/>
    <property type="project" value="TreeGrafter"/>
</dbReference>
<dbReference type="EMBL" id="CP001839">
    <property type="protein sequence ID" value="ADA66398.1"/>
    <property type="molecule type" value="Genomic_DNA"/>
</dbReference>
<dbReference type="InterPro" id="IPR002316">
    <property type="entry name" value="Pro-tRNA-ligase_IIa"/>
</dbReference>
<evidence type="ECO:0000256" key="1">
    <source>
        <dbReference type="ARBA" id="ARBA00004496"/>
    </source>
</evidence>
<dbReference type="HAMAP" id="MF_01569">
    <property type="entry name" value="Pro_tRNA_synth_type1"/>
    <property type="match status" value="1"/>
</dbReference>
<dbReference type="GO" id="GO:0004827">
    <property type="term" value="F:proline-tRNA ligase activity"/>
    <property type="evidence" value="ECO:0007669"/>
    <property type="project" value="UniProtKB-UniRule"/>
</dbReference>
<dbReference type="InterPro" id="IPR007214">
    <property type="entry name" value="YbaK/aa-tRNA-synth-assoc-dom"/>
</dbReference>
<dbReference type="NCBIfam" id="TIGR00409">
    <property type="entry name" value="proS_fam_II"/>
    <property type="match status" value="1"/>
</dbReference>
<keyword evidence="3 10" id="KW-0963">Cytoplasm</keyword>
<dbReference type="SUPFAM" id="SSF55826">
    <property type="entry name" value="YbaK/ProRS associated domain"/>
    <property type="match status" value="1"/>
</dbReference>
<dbReference type="PANTHER" id="PTHR42753">
    <property type="entry name" value="MITOCHONDRIAL RIBOSOME PROTEIN L39/PROLYL-TRNA LIGASE FAMILY MEMBER"/>
    <property type="match status" value="1"/>
</dbReference>
<dbReference type="Proteomes" id="UP000000940">
    <property type="component" value="Chromosome"/>
</dbReference>
<dbReference type="SUPFAM" id="SSF52954">
    <property type="entry name" value="Class II aaRS ABD-related"/>
    <property type="match status" value="1"/>
</dbReference>
<dbReference type="InterPro" id="IPR045864">
    <property type="entry name" value="aa-tRNA-synth_II/BPL/LPL"/>
</dbReference>
<dbReference type="PANTHER" id="PTHR42753:SF2">
    <property type="entry name" value="PROLINE--TRNA LIGASE"/>
    <property type="match status" value="1"/>
</dbReference>
<dbReference type="HOGENOM" id="CLU_016739_0_0_0"/>
<dbReference type="InterPro" id="IPR002314">
    <property type="entry name" value="aa-tRNA-synt_IIb"/>
</dbReference>
<organism evidence="12 13">
    <name type="scientific">Thermotoga petrophila (strain ATCC BAA-489 / DSM 13996 / JCM 10882 / RKU-10)</name>
    <name type="common">Thermotoga naphthophila</name>
    <dbReference type="NCBI Taxonomy" id="590168"/>
    <lineage>
        <taxon>Bacteria</taxon>
        <taxon>Thermotogati</taxon>
        <taxon>Thermotogota</taxon>
        <taxon>Thermotogae</taxon>
        <taxon>Thermotogales</taxon>
        <taxon>Thermotogaceae</taxon>
        <taxon>Thermotoga</taxon>
    </lineage>
</organism>
<comment type="subcellular location">
    <subcellularLocation>
        <location evidence="1 10">Cytoplasm</location>
    </subcellularLocation>
</comment>
<evidence type="ECO:0000256" key="2">
    <source>
        <dbReference type="ARBA" id="ARBA00011738"/>
    </source>
</evidence>
<dbReference type="InterPro" id="IPR036621">
    <property type="entry name" value="Anticodon-bd_dom_sf"/>
</dbReference>
<dbReference type="SUPFAM" id="SSF55681">
    <property type="entry name" value="Class II aaRS and biotin synthetases"/>
    <property type="match status" value="1"/>
</dbReference>
<dbReference type="GO" id="GO:0006433">
    <property type="term" value="P:prolyl-tRNA aminoacylation"/>
    <property type="evidence" value="ECO:0007669"/>
    <property type="project" value="UniProtKB-UniRule"/>
</dbReference>
<sequence>MRMKDLYAPTLKETPSDVETVSHEYLLRGGFIRKVAAGIYTYLPLGRRVLLKIENIVREEMNRIGAQEILMPILQPAELWKQSGRWDDYGPEMMKLKDRHERDFTLGPTHEEIVTDLVKNELRSYKQLPLTLYQIANKYRDEIRPRFGLLRAREFIMKDAYSFHASWESLDETYEQFKKAYSRIMERLGVRYMIIEAETGTIGGNASHEFVVPAKIGETNVLFCEKCGYQASDEKAEYKGEYTQEQEEEKPLKKVPTPGVKTIEEVSEFLGVPPSKIVKSLLYKGREGYVMVLIRGDLDLNEAKLKAHLKDQSLRMATPEEILKDFGVPVGFIGPVGVDVKKVADHSVRGLKNFVVGGMEEDTHYVNANHPRDFKVDEWYDLRTVVEGDPCPVCGEPLKATKGIELGHIFKLGTKYSEAMKAYFMDENGEMKPFIMGCYGWGVSRTMAAVVEHFHDENGMIWPLSIAPYTVVVDILNMNDAEQKQIGELIYQVLSEKGEEVVLDDREVSPGFKFKDADLIGFPIRINVGRSLKEGVVELKKRYSKELVKVNIKNGFGALLETLEKMKREYDPKEAAR</sequence>
<keyword evidence="7 10" id="KW-0648">Protein biosynthesis</keyword>
<evidence type="ECO:0000256" key="9">
    <source>
        <dbReference type="ARBA" id="ARBA00047671"/>
    </source>
</evidence>
<proteinExistence type="inferred from homology"/>
<dbReference type="InterPro" id="IPR023717">
    <property type="entry name" value="Pro-tRNA-Synthase_IIa_type1"/>
</dbReference>
<dbReference type="CDD" id="cd00779">
    <property type="entry name" value="ProRS_core_prok"/>
    <property type="match status" value="1"/>
</dbReference>
<dbReference type="FunFam" id="3.30.930.10:FF:000167">
    <property type="entry name" value="Proline--tRNA ligase"/>
    <property type="match status" value="1"/>
</dbReference>
<accession>D2C612</accession>
<comment type="similarity">
    <text evidence="10">Belongs to the class-II aminoacyl-tRNA synthetase family. ProS type 1 subfamily.</text>
</comment>
<evidence type="ECO:0000256" key="10">
    <source>
        <dbReference type="HAMAP-Rule" id="MF_01569"/>
    </source>
</evidence>